<proteinExistence type="predicted"/>
<gene>
    <name evidence="1" type="ORF">EZS26_000769</name>
</gene>
<protein>
    <submittedName>
        <fullName evidence="1">Uncharacterized protein</fullName>
    </submittedName>
</protein>
<reference evidence="1 2" key="1">
    <citation type="submission" date="2019-03" db="EMBL/GenBank/DDBJ databases">
        <title>Single cell metagenomics reveals metabolic interactions within the superorganism composed of flagellate Streblomastix strix and complex community of Bacteroidetes bacteria on its surface.</title>
        <authorList>
            <person name="Treitli S.C."/>
            <person name="Kolisko M."/>
            <person name="Husnik F."/>
            <person name="Keeling P."/>
            <person name="Hampl V."/>
        </authorList>
    </citation>
    <scope>NUCLEOTIDE SEQUENCE [LARGE SCALE GENOMIC DNA]</scope>
    <source>
        <strain evidence="1">St1</strain>
    </source>
</reference>
<organism evidence="1 2">
    <name type="scientific">Candidatus Ordinivivax streblomastigis</name>
    <dbReference type="NCBI Taxonomy" id="2540710"/>
    <lineage>
        <taxon>Bacteria</taxon>
        <taxon>Pseudomonadati</taxon>
        <taxon>Bacteroidota</taxon>
        <taxon>Bacteroidia</taxon>
        <taxon>Bacteroidales</taxon>
        <taxon>Candidatus Ordinivivax</taxon>
    </lineage>
</organism>
<dbReference type="AlphaFoldDB" id="A0A5M8P4B0"/>
<sequence>MAELKTREIIKLEDDNNESSIEFERVNECIVVSYGDYNIEKYSLELNKFQTKKLIEFLSKEIKEIET</sequence>
<dbReference type="Proteomes" id="UP000324575">
    <property type="component" value="Unassembled WGS sequence"/>
</dbReference>
<name>A0A5M8P4B0_9BACT</name>
<comment type="caution">
    <text evidence="1">The sequence shown here is derived from an EMBL/GenBank/DDBJ whole genome shotgun (WGS) entry which is preliminary data.</text>
</comment>
<evidence type="ECO:0000313" key="2">
    <source>
        <dbReference type="Proteomes" id="UP000324575"/>
    </source>
</evidence>
<accession>A0A5M8P4B0</accession>
<evidence type="ECO:0000313" key="1">
    <source>
        <dbReference type="EMBL" id="KAA6303166.1"/>
    </source>
</evidence>
<dbReference type="EMBL" id="SNRX01000003">
    <property type="protein sequence ID" value="KAA6303166.1"/>
    <property type="molecule type" value="Genomic_DNA"/>
</dbReference>